<evidence type="ECO:0000256" key="3">
    <source>
        <dbReference type="ARBA" id="ARBA00022748"/>
    </source>
</evidence>
<evidence type="ECO:0000259" key="7">
    <source>
        <dbReference type="Pfam" id="PF01578"/>
    </source>
</evidence>
<organism evidence="8 9">
    <name type="scientific">Nibricoccus aquaticus</name>
    <dbReference type="NCBI Taxonomy" id="2576891"/>
    <lineage>
        <taxon>Bacteria</taxon>
        <taxon>Pseudomonadati</taxon>
        <taxon>Verrucomicrobiota</taxon>
        <taxon>Opitutia</taxon>
        <taxon>Opitutales</taxon>
        <taxon>Opitutaceae</taxon>
        <taxon>Nibricoccus</taxon>
    </lineage>
</organism>
<protein>
    <submittedName>
        <fullName evidence="8">Cytochrome C biogenesis protein</fullName>
    </submittedName>
</protein>
<feature type="transmembrane region" description="Helical" evidence="6">
    <location>
        <begin position="394"/>
        <end position="415"/>
    </location>
</feature>
<accession>A0A290Q9F4</accession>
<dbReference type="OrthoDB" id="9814290at2"/>
<proteinExistence type="predicted"/>
<keyword evidence="2 6" id="KW-0812">Transmembrane</keyword>
<feature type="transmembrane region" description="Helical" evidence="6">
    <location>
        <begin position="366"/>
        <end position="388"/>
    </location>
</feature>
<evidence type="ECO:0000256" key="4">
    <source>
        <dbReference type="ARBA" id="ARBA00022989"/>
    </source>
</evidence>
<dbReference type="GO" id="GO:0020037">
    <property type="term" value="F:heme binding"/>
    <property type="evidence" value="ECO:0007669"/>
    <property type="project" value="InterPro"/>
</dbReference>
<keyword evidence="3" id="KW-0201">Cytochrome c-type biogenesis</keyword>
<evidence type="ECO:0000313" key="9">
    <source>
        <dbReference type="Proteomes" id="UP000217265"/>
    </source>
</evidence>
<feature type="transmembrane region" description="Helical" evidence="6">
    <location>
        <begin position="546"/>
        <end position="564"/>
    </location>
</feature>
<evidence type="ECO:0000256" key="6">
    <source>
        <dbReference type="SAM" id="Phobius"/>
    </source>
</evidence>
<keyword evidence="5 6" id="KW-0472">Membrane</keyword>
<keyword evidence="4 6" id="KW-1133">Transmembrane helix</keyword>
<feature type="transmembrane region" description="Helical" evidence="6">
    <location>
        <begin position="571"/>
        <end position="589"/>
    </location>
</feature>
<feature type="transmembrane region" description="Helical" evidence="6">
    <location>
        <begin position="342"/>
        <end position="359"/>
    </location>
</feature>
<dbReference type="Proteomes" id="UP000217265">
    <property type="component" value="Chromosome"/>
</dbReference>
<evidence type="ECO:0000256" key="2">
    <source>
        <dbReference type="ARBA" id="ARBA00022692"/>
    </source>
</evidence>
<evidence type="ECO:0000256" key="1">
    <source>
        <dbReference type="ARBA" id="ARBA00004141"/>
    </source>
</evidence>
<dbReference type="KEGG" id="vbh:CMV30_02190"/>
<dbReference type="PANTHER" id="PTHR30071">
    <property type="entry name" value="HEME EXPORTER PROTEIN C"/>
    <property type="match status" value="1"/>
</dbReference>
<feature type="transmembrane region" description="Helical" evidence="6">
    <location>
        <begin position="422"/>
        <end position="442"/>
    </location>
</feature>
<sequence length="638" mass="71010">MKKLIPILVLVLGALYLASGFRSPKNPTDFDVTGFGKLPVLLNGRIKPVDTVARTTLLTLQGRQRVNNPERSEPYVSSPTAWLLDVVYRPELADTYTTFKIDNLELLSLIGKTSDVTRINYDSGAKKFMVILGFLPSHHSRFSYADLSPHFDEIERQSQLAASTESPQRTPFQRAVLTLRSNLGIYQQLKYSFVAAETPDFFAEVTAFQENITKSIEAAANREAGKPFDADSLKKAMESISRYEALSDFTYVRPIPSHDPAKPSEWLSIGRALLQSYSRGDVPYEVLTYAALGKSWRENQPERFNEGVRLYRATLEKTSSNFLAKTDTEARFNHAEPFYKSMNLYMLAFFVAIASWLRWPDTLGRVAFWLITLAFISTTIGFLARMWIGGYAPVTNLYSSALFVGWVAGGLCLALEAIYKNAIGSVAAGMIGFGTLLIAHHLSLTGDTLEMMRAVLDSNFWLATHVITVTAGYGATFLAGFLAIIYIFRGLFTRSLDKTTADTLTRMVYGIVCFAMFFSFVGTILGGIWADQSWGRFWGWDPKENGALIIVIWNAIILHARWGGLVKQRGIMALAVFGNIVTGWSWFGTNLLEVGLHSYGFTDNGAKTLAIFVIAQLAIIALALIPLERWRSFATKSA</sequence>
<dbReference type="GO" id="GO:0005886">
    <property type="term" value="C:plasma membrane"/>
    <property type="evidence" value="ECO:0007669"/>
    <property type="project" value="TreeGrafter"/>
</dbReference>
<dbReference type="PANTHER" id="PTHR30071:SF1">
    <property type="entry name" value="CYTOCHROME B_B6 PROTEIN-RELATED"/>
    <property type="match status" value="1"/>
</dbReference>
<comment type="subcellular location">
    <subcellularLocation>
        <location evidence="1">Membrane</location>
        <topology evidence="1">Multi-pass membrane protein</topology>
    </subcellularLocation>
</comment>
<feature type="transmembrane region" description="Helical" evidence="6">
    <location>
        <begin position="609"/>
        <end position="627"/>
    </location>
</feature>
<keyword evidence="9" id="KW-1185">Reference proteome</keyword>
<dbReference type="AlphaFoldDB" id="A0A290Q9F4"/>
<evidence type="ECO:0000256" key="5">
    <source>
        <dbReference type="ARBA" id="ARBA00023136"/>
    </source>
</evidence>
<name>A0A290Q9F4_9BACT</name>
<dbReference type="GO" id="GO:0017004">
    <property type="term" value="P:cytochrome complex assembly"/>
    <property type="evidence" value="ECO:0007669"/>
    <property type="project" value="UniProtKB-KW"/>
</dbReference>
<feature type="transmembrane region" description="Helical" evidence="6">
    <location>
        <begin position="462"/>
        <end position="488"/>
    </location>
</feature>
<dbReference type="Pfam" id="PF01578">
    <property type="entry name" value="Cytochrom_C_asm"/>
    <property type="match status" value="1"/>
</dbReference>
<reference evidence="8 9" key="1">
    <citation type="submission" date="2017-09" db="EMBL/GenBank/DDBJ databases">
        <title>Complete genome sequence of Verrucomicrobial strain HZ-65, isolated from freshwater.</title>
        <authorList>
            <person name="Choi A."/>
        </authorList>
    </citation>
    <scope>NUCLEOTIDE SEQUENCE [LARGE SCALE GENOMIC DNA]</scope>
    <source>
        <strain evidence="8 9">HZ-65</strain>
    </source>
</reference>
<gene>
    <name evidence="8" type="ORF">CMV30_02190</name>
</gene>
<dbReference type="InterPro" id="IPR045062">
    <property type="entry name" value="Cyt_c_biogenesis_CcsA/CcmC"/>
</dbReference>
<feature type="transmembrane region" description="Helical" evidence="6">
    <location>
        <begin position="508"/>
        <end position="530"/>
    </location>
</feature>
<dbReference type="RefSeq" id="WP_096054501.1">
    <property type="nucleotide sequence ID" value="NZ_CP023344.1"/>
</dbReference>
<evidence type="ECO:0000313" key="8">
    <source>
        <dbReference type="EMBL" id="ATC62866.1"/>
    </source>
</evidence>
<dbReference type="InterPro" id="IPR002541">
    <property type="entry name" value="Cyt_c_assembly"/>
</dbReference>
<dbReference type="EMBL" id="CP023344">
    <property type="protein sequence ID" value="ATC62866.1"/>
    <property type="molecule type" value="Genomic_DNA"/>
</dbReference>
<feature type="domain" description="Cytochrome c assembly protein" evidence="7">
    <location>
        <begin position="395"/>
        <end position="597"/>
    </location>
</feature>